<dbReference type="PROSITE" id="PS51257">
    <property type="entry name" value="PROKAR_LIPOPROTEIN"/>
    <property type="match status" value="1"/>
</dbReference>
<dbReference type="Gene3D" id="3.20.20.370">
    <property type="entry name" value="Glycoside hydrolase/deacetylase"/>
    <property type="match status" value="1"/>
</dbReference>
<dbReference type="RefSeq" id="WP_015185947.1">
    <property type="nucleotide sequence ID" value="NC_019738.1"/>
</dbReference>
<name>K9WPU9_9CYAN</name>
<evidence type="ECO:0000313" key="3">
    <source>
        <dbReference type="Proteomes" id="UP000010471"/>
    </source>
</evidence>
<dbReference type="CDD" id="cd10917">
    <property type="entry name" value="CE4_NodB_like_6s_7s"/>
    <property type="match status" value="1"/>
</dbReference>
<dbReference type="eggNOG" id="COG0726">
    <property type="taxonomic scope" value="Bacteria"/>
</dbReference>
<dbReference type="InterPro" id="IPR011330">
    <property type="entry name" value="Glyco_hydro/deAcase_b/a-brl"/>
</dbReference>
<keyword evidence="3" id="KW-1185">Reference proteome</keyword>
<keyword evidence="2" id="KW-0378">Hydrolase</keyword>
<dbReference type="PANTHER" id="PTHR10587">
    <property type="entry name" value="GLYCOSYL TRANSFERASE-RELATED"/>
    <property type="match status" value="1"/>
</dbReference>
<keyword evidence="2" id="KW-0858">Xylan degradation</keyword>
<sequence>MADRHPFIKQHSLSWVVVVAALTFLSGCTLSAARSASPRHLASNMTPSLNQLPSSNPSEEKVLVAQSNQAYKKVVAKLAQQQKITKLNKPIPAQFQGKTFKNVKINNPIKTVAQEASDKRIGQSAVGKPIALTFDDGPWPNTTGQVLDFLKKNNVKATFFVVGRQVQQYPQITKRIVNEGHAIANHTWSHQYHRYNPAGAASEIDKTAQLIYKLTGVKTNLFRPPGGILNNGLAAYAQQKKYAVVMWSADSLDWRHNSSQALRDRILKEASAGGIVLLHDGGGNRAKTVQALPLIIAELKKRGYKFVTVPELMEMQEKDQEMMARKG</sequence>
<dbReference type="GO" id="GO:0045493">
    <property type="term" value="P:xylan catabolic process"/>
    <property type="evidence" value="ECO:0007669"/>
    <property type="project" value="UniProtKB-KW"/>
</dbReference>
<dbReference type="PROSITE" id="PS51677">
    <property type="entry name" value="NODB"/>
    <property type="match status" value="1"/>
</dbReference>
<organism evidence="2 3">
    <name type="scientific">Allocoleopsis franciscana PCC 7113</name>
    <dbReference type="NCBI Taxonomy" id="1173027"/>
    <lineage>
        <taxon>Bacteria</taxon>
        <taxon>Bacillati</taxon>
        <taxon>Cyanobacteriota</taxon>
        <taxon>Cyanophyceae</taxon>
        <taxon>Coleofasciculales</taxon>
        <taxon>Coleofasciculaceae</taxon>
        <taxon>Allocoleopsis</taxon>
        <taxon>Allocoleopsis franciscana</taxon>
    </lineage>
</organism>
<reference evidence="2 3" key="1">
    <citation type="submission" date="2012-06" db="EMBL/GenBank/DDBJ databases">
        <title>Finished chromosome of genome of Microcoleus sp. PCC 7113.</title>
        <authorList>
            <consortium name="US DOE Joint Genome Institute"/>
            <person name="Gugger M."/>
            <person name="Coursin T."/>
            <person name="Rippka R."/>
            <person name="Tandeau De Marsac N."/>
            <person name="Huntemann M."/>
            <person name="Wei C.-L."/>
            <person name="Han J."/>
            <person name="Detter J.C."/>
            <person name="Han C."/>
            <person name="Tapia R."/>
            <person name="Chen A."/>
            <person name="Kyrpides N."/>
            <person name="Mavromatis K."/>
            <person name="Markowitz V."/>
            <person name="Szeto E."/>
            <person name="Ivanova N."/>
            <person name="Pagani I."/>
            <person name="Pati A."/>
            <person name="Goodwin L."/>
            <person name="Nordberg H.P."/>
            <person name="Cantor M.N."/>
            <person name="Hua S.X."/>
            <person name="Woyke T."/>
            <person name="Kerfeld C.A."/>
        </authorList>
    </citation>
    <scope>NUCLEOTIDE SEQUENCE [LARGE SCALE GENOMIC DNA]</scope>
    <source>
        <strain evidence="2 3">PCC 7113</strain>
    </source>
</reference>
<dbReference type="GO" id="GO:0016798">
    <property type="term" value="F:hydrolase activity, acting on glycosyl bonds"/>
    <property type="evidence" value="ECO:0007669"/>
    <property type="project" value="UniProtKB-KW"/>
</dbReference>
<gene>
    <name evidence="2" type="ORF">Mic7113_6229</name>
</gene>
<dbReference type="Proteomes" id="UP000010471">
    <property type="component" value="Chromosome"/>
</dbReference>
<dbReference type="KEGG" id="mic:Mic7113_6229"/>
<keyword evidence="2" id="KW-0624">Polysaccharide degradation</keyword>
<proteinExistence type="predicted"/>
<dbReference type="AlphaFoldDB" id="K9WPU9"/>
<dbReference type="SUPFAM" id="SSF88713">
    <property type="entry name" value="Glycoside hydrolase/deacetylase"/>
    <property type="match status" value="1"/>
</dbReference>
<dbReference type="EMBL" id="CP003630">
    <property type="protein sequence ID" value="AFZ21819.1"/>
    <property type="molecule type" value="Genomic_DNA"/>
</dbReference>
<evidence type="ECO:0000259" key="1">
    <source>
        <dbReference type="PROSITE" id="PS51677"/>
    </source>
</evidence>
<dbReference type="InterPro" id="IPR050248">
    <property type="entry name" value="Polysacc_deacetylase_ArnD"/>
</dbReference>
<dbReference type="PATRIC" id="fig|1173027.3.peg.6896"/>
<keyword evidence="2" id="KW-0326">Glycosidase</keyword>
<protein>
    <submittedName>
        <fullName evidence="2">Putative xylanase/chitin deacetylase</fullName>
    </submittedName>
</protein>
<dbReference type="Pfam" id="PF01522">
    <property type="entry name" value="Polysacc_deac_1"/>
    <property type="match status" value="1"/>
</dbReference>
<keyword evidence="2" id="KW-0119">Carbohydrate metabolism</keyword>
<dbReference type="InterPro" id="IPR002509">
    <property type="entry name" value="NODB_dom"/>
</dbReference>
<accession>K9WPU9</accession>
<dbReference type="GO" id="GO:0016810">
    <property type="term" value="F:hydrolase activity, acting on carbon-nitrogen (but not peptide) bonds"/>
    <property type="evidence" value="ECO:0007669"/>
    <property type="project" value="InterPro"/>
</dbReference>
<feature type="domain" description="NodB homology" evidence="1">
    <location>
        <begin position="128"/>
        <end position="307"/>
    </location>
</feature>
<evidence type="ECO:0000313" key="2">
    <source>
        <dbReference type="EMBL" id="AFZ21819.1"/>
    </source>
</evidence>
<dbReference type="HOGENOM" id="CLU_021264_2_3_3"/>